<name>A0AAD7NK47_9AGAR</name>
<feature type="transmembrane region" description="Helical" evidence="1">
    <location>
        <begin position="83"/>
        <end position="104"/>
    </location>
</feature>
<evidence type="ECO:0000313" key="3">
    <source>
        <dbReference type="Proteomes" id="UP001215598"/>
    </source>
</evidence>
<dbReference type="Proteomes" id="UP001215598">
    <property type="component" value="Unassembled WGS sequence"/>
</dbReference>
<evidence type="ECO:0000313" key="2">
    <source>
        <dbReference type="EMBL" id="KAJ7763764.1"/>
    </source>
</evidence>
<protein>
    <submittedName>
        <fullName evidence="2">Uncharacterized protein</fullName>
    </submittedName>
</protein>
<accession>A0AAD7NK47</accession>
<dbReference type="AlphaFoldDB" id="A0AAD7NK47"/>
<keyword evidence="1" id="KW-1133">Transmembrane helix</keyword>
<reference evidence="2" key="1">
    <citation type="submission" date="2023-03" db="EMBL/GenBank/DDBJ databases">
        <title>Massive genome expansion in bonnet fungi (Mycena s.s.) driven by repeated elements and novel gene families across ecological guilds.</title>
        <authorList>
            <consortium name="Lawrence Berkeley National Laboratory"/>
            <person name="Harder C.B."/>
            <person name="Miyauchi S."/>
            <person name="Viragh M."/>
            <person name="Kuo A."/>
            <person name="Thoen E."/>
            <person name="Andreopoulos B."/>
            <person name="Lu D."/>
            <person name="Skrede I."/>
            <person name="Drula E."/>
            <person name="Henrissat B."/>
            <person name="Morin E."/>
            <person name="Kohler A."/>
            <person name="Barry K."/>
            <person name="LaButti K."/>
            <person name="Morin E."/>
            <person name="Salamov A."/>
            <person name="Lipzen A."/>
            <person name="Mereny Z."/>
            <person name="Hegedus B."/>
            <person name="Baldrian P."/>
            <person name="Stursova M."/>
            <person name="Weitz H."/>
            <person name="Taylor A."/>
            <person name="Grigoriev I.V."/>
            <person name="Nagy L.G."/>
            <person name="Martin F."/>
            <person name="Kauserud H."/>
        </authorList>
    </citation>
    <scope>NUCLEOTIDE SEQUENCE</scope>
    <source>
        <strain evidence="2">CBHHK182m</strain>
    </source>
</reference>
<keyword evidence="1" id="KW-0812">Transmembrane</keyword>
<evidence type="ECO:0000256" key="1">
    <source>
        <dbReference type="SAM" id="Phobius"/>
    </source>
</evidence>
<keyword evidence="1" id="KW-0472">Membrane</keyword>
<comment type="caution">
    <text evidence="2">The sequence shown here is derived from an EMBL/GenBank/DDBJ whole genome shotgun (WGS) entry which is preliminary data.</text>
</comment>
<organism evidence="2 3">
    <name type="scientific">Mycena metata</name>
    <dbReference type="NCBI Taxonomy" id="1033252"/>
    <lineage>
        <taxon>Eukaryota</taxon>
        <taxon>Fungi</taxon>
        <taxon>Dikarya</taxon>
        <taxon>Basidiomycota</taxon>
        <taxon>Agaricomycotina</taxon>
        <taxon>Agaricomycetes</taxon>
        <taxon>Agaricomycetidae</taxon>
        <taxon>Agaricales</taxon>
        <taxon>Marasmiineae</taxon>
        <taxon>Mycenaceae</taxon>
        <taxon>Mycena</taxon>
    </lineage>
</organism>
<gene>
    <name evidence="2" type="ORF">B0H16DRAFT_1687826</name>
</gene>
<proteinExistence type="predicted"/>
<keyword evidence="3" id="KW-1185">Reference proteome</keyword>
<sequence>MQNWEQVAFEFGIQRGIPLMGHHHPGETAIHSSGLRTGHNVFRSTRPSGLMNDLIWGESINTFVMKASLFIRSHSQSSSERTSLTLICFTYLACFLATITAAYAGTIEMRQGCRGTKVCPTNTVLICCKGVNGPVDACFPPGVVC</sequence>
<dbReference type="EMBL" id="JARKIB010000029">
    <property type="protein sequence ID" value="KAJ7763764.1"/>
    <property type="molecule type" value="Genomic_DNA"/>
</dbReference>